<proteinExistence type="predicted"/>
<sequence length="115" mass="12971">MSGLTGNNLLPRCTSWLCTTCENARFGVRKSPISQSISNSLDADYLLKINNILLTVIEMKKSVFKYESLFSKLKNKLDKVSNQLLDLGGRSLVLENRVTQLENRLSSKTLTRMCL</sequence>
<dbReference type="AlphaFoldDB" id="A0A5E4N9A5"/>
<dbReference type="Proteomes" id="UP000325440">
    <property type="component" value="Unassembled WGS sequence"/>
</dbReference>
<accession>A0A5E4N9A5</accession>
<dbReference type="EMBL" id="CABPRJ010001897">
    <property type="protein sequence ID" value="VVC39694.1"/>
    <property type="molecule type" value="Genomic_DNA"/>
</dbReference>
<gene>
    <name evidence="1" type="ORF">CINCED_3A008605</name>
</gene>
<reference evidence="1 2" key="1">
    <citation type="submission" date="2019-08" db="EMBL/GenBank/DDBJ databases">
        <authorList>
            <person name="Alioto T."/>
            <person name="Alioto T."/>
            <person name="Gomez Garrido J."/>
        </authorList>
    </citation>
    <scope>NUCLEOTIDE SEQUENCE [LARGE SCALE GENOMIC DNA]</scope>
</reference>
<keyword evidence="2" id="KW-1185">Reference proteome</keyword>
<evidence type="ECO:0000313" key="2">
    <source>
        <dbReference type="Proteomes" id="UP000325440"/>
    </source>
</evidence>
<name>A0A5E4N9A5_9HEMI</name>
<evidence type="ECO:0000313" key="1">
    <source>
        <dbReference type="EMBL" id="VVC39694.1"/>
    </source>
</evidence>
<organism evidence="1 2">
    <name type="scientific">Cinara cedri</name>
    <dbReference type="NCBI Taxonomy" id="506608"/>
    <lineage>
        <taxon>Eukaryota</taxon>
        <taxon>Metazoa</taxon>
        <taxon>Ecdysozoa</taxon>
        <taxon>Arthropoda</taxon>
        <taxon>Hexapoda</taxon>
        <taxon>Insecta</taxon>
        <taxon>Pterygota</taxon>
        <taxon>Neoptera</taxon>
        <taxon>Paraneoptera</taxon>
        <taxon>Hemiptera</taxon>
        <taxon>Sternorrhyncha</taxon>
        <taxon>Aphidomorpha</taxon>
        <taxon>Aphidoidea</taxon>
        <taxon>Aphididae</taxon>
        <taxon>Lachninae</taxon>
        <taxon>Cinara</taxon>
    </lineage>
</organism>
<protein>
    <submittedName>
        <fullName evidence="1">Uncharacterized protein</fullName>
    </submittedName>
</protein>
<dbReference type="OrthoDB" id="6596241at2759"/>